<dbReference type="InterPro" id="IPR016035">
    <property type="entry name" value="Acyl_Trfase/lysoPLipase"/>
</dbReference>
<gene>
    <name evidence="6" type="primary">MCT1</name>
    <name evidence="6" type="ORF">H2201_007910</name>
</gene>
<keyword evidence="3 6" id="KW-0012">Acyltransferase</keyword>
<dbReference type="InterPro" id="IPR014043">
    <property type="entry name" value="Acyl_transferase_dom"/>
</dbReference>
<organism evidence="6 7">
    <name type="scientific">Coniosporium apollinis</name>
    <dbReference type="NCBI Taxonomy" id="61459"/>
    <lineage>
        <taxon>Eukaryota</taxon>
        <taxon>Fungi</taxon>
        <taxon>Dikarya</taxon>
        <taxon>Ascomycota</taxon>
        <taxon>Pezizomycotina</taxon>
        <taxon>Dothideomycetes</taxon>
        <taxon>Dothideomycetes incertae sedis</taxon>
        <taxon>Coniosporium</taxon>
    </lineage>
</organism>
<evidence type="ECO:0000313" key="7">
    <source>
        <dbReference type="Proteomes" id="UP001172684"/>
    </source>
</evidence>
<dbReference type="PANTHER" id="PTHR42681:SF1">
    <property type="entry name" value="MALONYL-COA-ACYL CARRIER PROTEIN TRANSACYLASE, MITOCHONDRIAL"/>
    <property type="match status" value="1"/>
</dbReference>
<dbReference type="SMART" id="SM00827">
    <property type="entry name" value="PKS_AT"/>
    <property type="match status" value="1"/>
</dbReference>
<keyword evidence="2 6" id="KW-0808">Transferase</keyword>
<dbReference type="Proteomes" id="UP001172684">
    <property type="component" value="Unassembled WGS sequence"/>
</dbReference>
<evidence type="ECO:0000256" key="4">
    <source>
        <dbReference type="ARBA" id="ARBA00048462"/>
    </source>
</evidence>
<dbReference type="InterPro" id="IPR016036">
    <property type="entry name" value="Malonyl_transacylase_ACP-bd"/>
</dbReference>
<dbReference type="SUPFAM" id="SSF55048">
    <property type="entry name" value="Probable ACP-binding domain of malonyl-CoA ACP transacylase"/>
    <property type="match status" value="1"/>
</dbReference>
<sequence length="405" mass="44627">MIKTSSRPLRLRARCPSQHLPGLQLPHRPRQLRWYAQPKTRPPTAIFFPGQGVQRVGMIQPWLETFPSTVKPILSEIDEIVKYPLTKVIAEGTNAELTATENAQPAIMATSIVILGVLEKDFGFKVDERVDFTLGHSLGEFAALVAGGYLQFADGLKLVRRRAEVMARVSREASREIGGEVGMVALVASDETSMNTLIHDIHDFLGHGSAGSKQDSAHHVPPVEQVLIANINSKNQIVLSGSIEKIKDLLTHLRQFGGHDPRHVRLKSDSPFHSPLMKPAEDLMKKMLHTPGKDGKDMVTFPGTVPCVSNVTAVPFKSKEQLKDLLARQATATVRWWDSVRYLHQEQKVRRWIGIGPGKVGRNLVGKEVGMKGAGKGGGVWGVTDPKDIEEILRALEETEGAQTE</sequence>
<dbReference type="EC" id="2.3.1.39" evidence="1"/>
<feature type="domain" description="Malonyl-CoA:ACP transacylase (MAT)" evidence="5">
    <location>
        <begin position="47"/>
        <end position="388"/>
    </location>
</feature>
<evidence type="ECO:0000313" key="6">
    <source>
        <dbReference type="EMBL" id="KAJ9658129.1"/>
    </source>
</evidence>
<evidence type="ECO:0000256" key="1">
    <source>
        <dbReference type="ARBA" id="ARBA00013258"/>
    </source>
</evidence>
<proteinExistence type="predicted"/>
<protein>
    <recommendedName>
        <fullName evidence="1">[acyl-carrier-protein] S-malonyltransferase</fullName>
        <ecNumber evidence="1">2.3.1.39</ecNumber>
    </recommendedName>
</protein>
<dbReference type="InterPro" id="IPR001227">
    <property type="entry name" value="Ac_transferase_dom_sf"/>
</dbReference>
<dbReference type="InterPro" id="IPR050858">
    <property type="entry name" value="Mal-CoA-ACP_Trans/PKS_FabD"/>
</dbReference>
<dbReference type="EMBL" id="JAPDRL010000091">
    <property type="protein sequence ID" value="KAJ9658129.1"/>
    <property type="molecule type" value="Genomic_DNA"/>
</dbReference>
<dbReference type="Gene3D" id="3.40.366.10">
    <property type="entry name" value="Malonyl-Coenzyme A Acyl Carrier Protein, domain 2"/>
    <property type="match status" value="1"/>
</dbReference>
<dbReference type="SUPFAM" id="SSF52151">
    <property type="entry name" value="FabD/lysophospholipase-like"/>
    <property type="match status" value="1"/>
</dbReference>
<comment type="caution">
    <text evidence="6">The sequence shown here is derived from an EMBL/GenBank/DDBJ whole genome shotgun (WGS) entry which is preliminary data.</text>
</comment>
<reference evidence="6" key="1">
    <citation type="submission" date="2022-10" db="EMBL/GenBank/DDBJ databases">
        <title>Culturing micro-colonial fungi from biological soil crusts in the Mojave desert and describing Neophaeococcomyces mojavensis, and introducing the new genera and species Taxawa tesnikishii.</title>
        <authorList>
            <person name="Kurbessoian T."/>
            <person name="Stajich J.E."/>
        </authorList>
    </citation>
    <scope>NUCLEOTIDE SEQUENCE</scope>
    <source>
        <strain evidence="6">TK_1</strain>
    </source>
</reference>
<keyword evidence="7" id="KW-1185">Reference proteome</keyword>
<evidence type="ECO:0000256" key="3">
    <source>
        <dbReference type="ARBA" id="ARBA00023315"/>
    </source>
</evidence>
<name>A0ABQ9NHK9_9PEZI</name>
<dbReference type="GO" id="GO:0004314">
    <property type="term" value="F:[acyl-carrier-protein] S-malonyltransferase activity"/>
    <property type="evidence" value="ECO:0007669"/>
    <property type="project" value="UniProtKB-EC"/>
</dbReference>
<dbReference type="Gene3D" id="3.30.70.250">
    <property type="entry name" value="Malonyl-CoA ACP transacylase, ACP-binding"/>
    <property type="match status" value="1"/>
</dbReference>
<evidence type="ECO:0000256" key="2">
    <source>
        <dbReference type="ARBA" id="ARBA00022679"/>
    </source>
</evidence>
<comment type="catalytic activity">
    <reaction evidence="4">
        <text>holo-[ACP] + malonyl-CoA = malonyl-[ACP] + CoA</text>
        <dbReference type="Rhea" id="RHEA:41792"/>
        <dbReference type="Rhea" id="RHEA-COMP:9623"/>
        <dbReference type="Rhea" id="RHEA-COMP:9685"/>
        <dbReference type="ChEBI" id="CHEBI:57287"/>
        <dbReference type="ChEBI" id="CHEBI:57384"/>
        <dbReference type="ChEBI" id="CHEBI:64479"/>
        <dbReference type="ChEBI" id="CHEBI:78449"/>
        <dbReference type="EC" id="2.3.1.39"/>
    </reaction>
</comment>
<accession>A0ABQ9NHK9</accession>
<dbReference type="PANTHER" id="PTHR42681">
    <property type="entry name" value="MALONYL-COA-ACYL CARRIER PROTEIN TRANSACYLASE, MITOCHONDRIAL"/>
    <property type="match status" value="1"/>
</dbReference>
<dbReference type="Pfam" id="PF00698">
    <property type="entry name" value="Acyl_transf_1"/>
    <property type="match status" value="1"/>
</dbReference>
<evidence type="ECO:0000259" key="5">
    <source>
        <dbReference type="SMART" id="SM00827"/>
    </source>
</evidence>